<protein>
    <recommendedName>
        <fullName evidence="9">Curli production assembly/transport component CsgG</fullName>
    </recommendedName>
</protein>
<dbReference type="PANTHER" id="PTHR41164:SF1">
    <property type="entry name" value="CURLI PRODUCTION ASSEMBLY_TRANSPORT COMPONENT CSGG"/>
    <property type="match status" value="1"/>
</dbReference>
<dbReference type="HOGENOM" id="CLU_936558_0_0_5"/>
<keyword evidence="8" id="KW-1185">Reference proteome</keyword>
<evidence type="ECO:0000256" key="2">
    <source>
        <dbReference type="ARBA" id="ARBA00022729"/>
    </source>
</evidence>
<evidence type="ECO:0000313" key="8">
    <source>
        <dbReference type="Proteomes" id="UP000006512"/>
    </source>
</evidence>
<sequence length="306" mass="32129">MLQKFLCLFVGFILVALPVPALAQQGSGKPIVAVYEMRDLTNNGLADTFSTMIATAVAGTSKFRVIERNDMDKLLGEQNRANSGLVTTNKPSKKGGFEGADYLIYGTITSLSVVNKSDVGTSIVGSLFTPQGSAAPKCVYAIATVSVDIKITDASTGEIKYVDRIDEQQKSATICDGRPSVDNSGLLRAAADKVATGLVQAIYPIQVAAIQSDGVFILNYGEGALNVGDILTLYSKGEAIYDPATGELLANSEVKLGYIRVTEVNGRVSKAVPVSEFTAAPAVGAIARATSAEDRAALAKPAKKRK</sequence>
<evidence type="ECO:0000256" key="1">
    <source>
        <dbReference type="ARBA" id="ARBA00022475"/>
    </source>
</evidence>
<proteinExistence type="predicted"/>
<dbReference type="eggNOG" id="COG1462">
    <property type="taxonomic scope" value="Bacteria"/>
</dbReference>
<dbReference type="EMBL" id="GL883078">
    <property type="protein sequence ID" value="EGF91310.1"/>
    <property type="molecule type" value="Genomic_DNA"/>
</dbReference>
<dbReference type="PANTHER" id="PTHR41164">
    <property type="entry name" value="CURLI PRODUCTION ASSEMBLY/TRANSPORT COMPONENT CSGG"/>
    <property type="match status" value="1"/>
</dbReference>
<gene>
    <name evidence="7" type="ORF">ABI_27250</name>
</gene>
<keyword evidence="2 6" id="KW-0732">Signal</keyword>
<evidence type="ECO:0000256" key="5">
    <source>
        <dbReference type="ARBA" id="ARBA00023288"/>
    </source>
</evidence>
<keyword evidence="3" id="KW-0472">Membrane</keyword>
<evidence type="ECO:0000256" key="6">
    <source>
        <dbReference type="SAM" id="SignalP"/>
    </source>
</evidence>
<organism evidence="7 8">
    <name type="scientific">Asticcacaulis biprosthecium C19</name>
    <dbReference type="NCBI Taxonomy" id="715226"/>
    <lineage>
        <taxon>Bacteria</taxon>
        <taxon>Pseudomonadati</taxon>
        <taxon>Pseudomonadota</taxon>
        <taxon>Alphaproteobacteria</taxon>
        <taxon>Caulobacterales</taxon>
        <taxon>Caulobacteraceae</taxon>
        <taxon>Asticcacaulis</taxon>
    </lineage>
</organism>
<dbReference type="RefSeq" id="WP_006273510.1">
    <property type="nucleotide sequence ID" value="NZ_GL883078.1"/>
</dbReference>
<dbReference type="Gene3D" id="3.40.50.10610">
    <property type="entry name" value="ABC-type transport auxiliary lipoprotein component"/>
    <property type="match status" value="1"/>
</dbReference>
<feature type="signal peptide" evidence="6">
    <location>
        <begin position="1"/>
        <end position="23"/>
    </location>
</feature>
<dbReference type="STRING" id="715226.ABI_27250"/>
<dbReference type="Pfam" id="PF03783">
    <property type="entry name" value="CsgG"/>
    <property type="match status" value="1"/>
</dbReference>
<dbReference type="OrthoDB" id="7400176at2"/>
<feature type="chain" id="PRO_5003320961" description="Curli production assembly/transport component CsgG" evidence="6">
    <location>
        <begin position="24"/>
        <end position="306"/>
    </location>
</feature>
<dbReference type="AlphaFoldDB" id="F4QM69"/>
<evidence type="ECO:0000313" key="7">
    <source>
        <dbReference type="EMBL" id="EGF91310.1"/>
    </source>
</evidence>
<dbReference type="InterPro" id="IPR005534">
    <property type="entry name" value="Curli_assmbl/transp-comp_CsgG"/>
</dbReference>
<name>F4QM69_9CAUL</name>
<dbReference type="Proteomes" id="UP000006512">
    <property type="component" value="Unassembled WGS sequence"/>
</dbReference>
<keyword evidence="4" id="KW-0564">Palmitate</keyword>
<reference evidence="8" key="1">
    <citation type="submission" date="2011-03" db="EMBL/GenBank/DDBJ databases">
        <title>Draft genome sequence of Brevundimonas diminuta.</title>
        <authorList>
            <person name="Brown P.J.B."/>
            <person name="Buechlein A."/>
            <person name="Hemmerich C."/>
            <person name="Brun Y.V."/>
        </authorList>
    </citation>
    <scope>NUCLEOTIDE SEQUENCE [LARGE SCALE GENOMIC DNA]</scope>
    <source>
        <strain evidence="8">C19</strain>
    </source>
</reference>
<keyword evidence="5" id="KW-0449">Lipoprotein</keyword>
<accession>F4QM69</accession>
<evidence type="ECO:0000256" key="4">
    <source>
        <dbReference type="ARBA" id="ARBA00023139"/>
    </source>
</evidence>
<keyword evidence="1" id="KW-1003">Cell membrane</keyword>
<dbReference type="GO" id="GO:0030288">
    <property type="term" value="C:outer membrane-bounded periplasmic space"/>
    <property type="evidence" value="ECO:0007669"/>
    <property type="project" value="InterPro"/>
</dbReference>
<evidence type="ECO:0000256" key="3">
    <source>
        <dbReference type="ARBA" id="ARBA00023136"/>
    </source>
</evidence>
<evidence type="ECO:0008006" key="9">
    <source>
        <dbReference type="Google" id="ProtNLM"/>
    </source>
</evidence>